<dbReference type="Proteomes" id="UP001066276">
    <property type="component" value="Chromosome 7"/>
</dbReference>
<dbReference type="EMBL" id="JANPWB010000011">
    <property type="protein sequence ID" value="KAJ1127602.1"/>
    <property type="molecule type" value="Genomic_DNA"/>
</dbReference>
<comment type="caution">
    <text evidence="2">The sequence shown here is derived from an EMBL/GenBank/DDBJ whole genome shotgun (WGS) entry which is preliminary data.</text>
</comment>
<evidence type="ECO:0000313" key="2">
    <source>
        <dbReference type="EMBL" id="KAJ1127602.1"/>
    </source>
</evidence>
<dbReference type="AlphaFoldDB" id="A0AAV7PH15"/>
<name>A0AAV7PH15_PLEWA</name>
<proteinExistence type="predicted"/>
<evidence type="ECO:0000256" key="1">
    <source>
        <dbReference type="SAM" id="MobiDB-lite"/>
    </source>
</evidence>
<feature type="compositionally biased region" description="Basic and acidic residues" evidence="1">
    <location>
        <begin position="7"/>
        <end position="46"/>
    </location>
</feature>
<evidence type="ECO:0000313" key="3">
    <source>
        <dbReference type="Proteomes" id="UP001066276"/>
    </source>
</evidence>
<sequence>MTLEGDSTNHEDVDAERWKAARFHEKDPGAEETIPERENREEEPGAVRKLSVGETVHTLGHVPGGASYLKRGTCIEDKGGCE</sequence>
<organism evidence="2 3">
    <name type="scientific">Pleurodeles waltl</name>
    <name type="common">Iberian ribbed newt</name>
    <dbReference type="NCBI Taxonomy" id="8319"/>
    <lineage>
        <taxon>Eukaryota</taxon>
        <taxon>Metazoa</taxon>
        <taxon>Chordata</taxon>
        <taxon>Craniata</taxon>
        <taxon>Vertebrata</taxon>
        <taxon>Euteleostomi</taxon>
        <taxon>Amphibia</taxon>
        <taxon>Batrachia</taxon>
        <taxon>Caudata</taxon>
        <taxon>Salamandroidea</taxon>
        <taxon>Salamandridae</taxon>
        <taxon>Pleurodelinae</taxon>
        <taxon>Pleurodeles</taxon>
    </lineage>
</organism>
<feature type="compositionally biased region" description="Basic and acidic residues" evidence="1">
    <location>
        <begin position="73"/>
        <end position="82"/>
    </location>
</feature>
<reference evidence="2" key="1">
    <citation type="journal article" date="2022" name="bioRxiv">
        <title>Sequencing and chromosome-scale assembly of the giantPleurodeles waltlgenome.</title>
        <authorList>
            <person name="Brown T."/>
            <person name="Elewa A."/>
            <person name="Iarovenko S."/>
            <person name="Subramanian E."/>
            <person name="Araus A.J."/>
            <person name="Petzold A."/>
            <person name="Susuki M."/>
            <person name="Suzuki K.-i.T."/>
            <person name="Hayashi T."/>
            <person name="Toyoda A."/>
            <person name="Oliveira C."/>
            <person name="Osipova E."/>
            <person name="Leigh N.D."/>
            <person name="Simon A."/>
            <person name="Yun M.H."/>
        </authorList>
    </citation>
    <scope>NUCLEOTIDE SEQUENCE</scope>
    <source>
        <strain evidence="2">20211129_DDA</strain>
        <tissue evidence="2">Liver</tissue>
    </source>
</reference>
<gene>
    <name evidence="2" type="ORF">NDU88_005998</name>
</gene>
<protein>
    <submittedName>
        <fullName evidence="2">Uncharacterized protein</fullName>
    </submittedName>
</protein>
<accession>A0AAV7PH15</accession>
<keyword evidence="3" id="KW-1185">Reference proteome</keyword>
<feature type="region of interest" description="Disordered" evidence="1">
    <location>
        <begin position="1"/>
        <end position="82"/>
    </location>
</feature>